<organism evidence="2 3">
    <name type="scientific">Mucilaginibacter aquatilis</name>
    <dbReference type="NCBI Taxonomy" id="1517760"/>
    <lineage>
        <taxon>Bacteria</taxon>
        <taxon>Pseudomonadati</taxon>
        <taxon>Bacteroidota</taxon>
        <taxon>Sphingobacteriia</taxon>
        <taxon>Sphingobacteriales</taxon>
        <taxon>Sphingobacteriaceae</taxon>
        <taxon>Mucilaginibacter</taxon>
    </lineage>
</organism>
<reference evidence="2 3" key="1">
    <citation type="submission" date="2019-12" db="EMBL/GenBank/DDBJ databases">
        <title>Mucilaginibacter sp. HME9299 genome sequencing and assembly.</title>
        <authorList>
            <person name="Kang H."/>
            <person name="Kim H."/>
            <person name="Joh K."/>
        </authorList>
    </citation>
    <scope>NUCLEOTIDE SEQUENCE [LARGE SCALE GENOMIC DNA]</scope>
    <source>
        <strain evidence="2 3">HME9299</strain>
    </source>
</reference>
<evidence type="ECO:0000313" key="2">
    <source>
        <dbReference type="EMBL" id="MVN92026.1"/>
    </source>
</evidence>
<sequence>MKAFLTLFLIASSYIACGQMKVNKDAQSKLKAFIKKSKFDAEPATSFNGLSHANLKPQFNSLLNAAPKDFLVTAVHQPTEEKFQQDIGKGLSRFNPFYLQLDSEDQDRICGYFEELMDCVGLQSSNGKLNEWRYGFNPSKKQ</sequence>
<feature type="chain" id="PRO_5026292115" evidence="1">
    <location>
        <begin position="19"/>
        <end position="142"/>
    </location>
</feature>
<feature type="signal peptide" evidence="1">
    <location>
        <begin position="1"/>
        <end position="18"/>
    </location>
</feature>
<dbReference type="Gene3D" id="1.20.1480.40">
    <property type="entry name" value="Uncharacterised protein PF16133, DUF4844"/>
    <property type="match status" value="1"/>
</dbReference>
<evidence type="ECO:0000256" key="1">
    <source>
        <dbReference type="SAM" id="SignalP"/>
    </source>
</evidence>
<dbReference type="EMBL" id="WQLA01000005">
    <property type="protein sequence ID" value="MVN92026.1"/>
    <property type="molecule type" value="Genomic_DNA"/>
</dbReference>
<proteinExistence type="predicted"/>
<dbReference type="Pfam" id="PF16133">
    <property type="entry name" value="DUF4844"/>
    <property type="match status" value="1"/>
</dbReference>
<keyword evidence="1" id="KW-0732">Signal</keyword>
<keyword evidence="3" id="KW-1185">Reference proteome</keyword>
<dbReference type="OrthoDB" id="6710549at2"/>
<dbReference type="Proteomes" id="UP000434850">
    <property type="component" value="Unassembled WGS sequence"/>
</dbReference>
<protein>
    <submittedName>
        <fullName evidence="2">DUF4844 domain-containing protein</fullName>
    </submittedName>
</protein>
<gene>
    <name evidence="2" type="ORF">GO816_12885</name>
</gene>
<name>A0A6I4IEH4_9SPHI</name>
<comment type="caution">
    <text evidence="2">The sequence shown here is derived from an EMBL/GenBank/DDBJ whole genome shotgun (WGS) entry which is preliminary data.</text>
</comment>
<dbReference type="InterPro" id="IPR038360">
    <property type="entry name" value="DUF4844_sf"/>
</dbReference>
<evidence type="ECO:0000313" key="3">
    <source>
        <dbReference type="Proteomes" id="UP000434850"/>
    </source>
</evidence>
<dbReference type="AlphaFoldDB" id="A0A6I4IEH4"/>
<dbReference type="RefSeq" id="WP_157542355.1">
    <property type="nucleotide sequence ID" value="NZ_WQLA01000005.1"/>
</dbReference>
<dbReference type="InterPro" id="IPR032301">
    <property type="entry name" value="DUF4844"/>
</dbReference>
<accession>A0A6I4IEH4</accession>